<dbReference type="Proteomes" id="UP000298154">
    <property type="component" value="Unassembled WGS sequence"/>
</dbReference>
<dbReference type="GO" id="GO:0046872">
    <property type="term" value="F:metal ion binding"/>
    <property type="evidence" value="ECO:0007669"/>
    <property type="project" value="InterPro"/>
</dbReference>
<dbReference type="NCBIfam" id="TIGR03083">
    <property type="entry name" value="maleylpyruvate isomerase family mycothiol-dependent enzyme"/>
    <property type="match status" value="1"/>
</dbReference>
<dbReference type="InterPro" id="IPR034660">
    <property type="entry name" value="DinB/YfiT-like"/>
</dbReference>
<sequence>MNEIWAVVHKERDALIQDLLALEKQQWTMPSLCPGWDIHAVLAHLVSDAKTTRIGFVSKLIAAGFRFDRINASGIARERCTDPNQTLAHFQGVRSRTTCAPAPLATRLVEVFVHGEDMRRPLGIDHEYPVAEVATALRYQLKTSVKLGGGKERAEGLRLIAIDTDLDEGVGKEVRGAAIALLLAVSGRPVHERELTGPGTLPLKGAN</sequence>
<proteinExistence type="predicted"/>
<evidence type="ECO:0000313" key="3">
    <source>
        <dbReference type="Proteomes" id="UP000298154"/>
    </source>
</evidence>
<dbReference type="GO" id="GO:0016853">
    <property type="term" value="F:isomerase activity"/>
    <property type="evidence" value="ECO:0007669"/>
    <property type="project" value="UniProtKB-KW"/>
</dbReference>
<keyword evidence="2" id="KW-0413">Isomerase</keyword>
<dbReference type="InterPro" id="IPR017517">
    <property type="entry name" value="Maleyloyr_isom"/>
</dbReference>
<dbReference type="AlphaFoldDB" id="A0A4R9AP69"/>
<dbReference type="RefSeq" id="WP_134555459.1">
    <property type="nucleotide sequence ID" value="NZ_SOHK01000012.1"/>
</dbReference>
<dbReference type="OrthoDB" id="5178565at2"/>
<dbReference type="Pfam" id="PF11716">
    <property type="entry name" value="MDMPI_N"/>
    <property type="match status" value="1"/>
</dbReference>
<dbReference type="Gene3D" id="1.20.120.450">
    <property type="entry name" value="dinb family like domain"/>
    <property type="match status" value="1"/>
</dbReference>
<name>A0A4R9AP69_9MICO</name>
<accession>A0A4R9AP69</accession>
<keyword evidence="3" id="KW-1185">Reference proteome</keyword>
<gene>
    <name evidence="2" type="ORF">E3T47_07380</name>
</gene>
<reference evidence="2 3" key="1">
    <citation type="submission" date="2019-03" db="EMBL/GenBank/DDBJ databases">
        <title>Genomics of glacier-inhabiting Cryobacterium strains.</title>
        <authorList>
            <person name="Liu Q."/>
            <person name="Xin Y.-H."/>
        </authorList>
    </citation>
    <scope>NUCLEOTIDE SEQUENCE [LARGE SCALE GENOMIC DNA]</scope>
    <source>
        <strain evidence="2 3">Sr36</strain>
    </source>
</reference>
<evidence type="ECO:0000259" key="1">
    <source>
        <dbReference type="Pfam" id="PF11716"/>
    </source>
</evidence>
<comment type="caution">
    <text evidence="2">The sequence shown here is derived from an EMBL/GenBank/DDBJ whole genome shotgun (WGS) entry which is preliminary data.</text>
</comment>
<feature type="domain" description="Mycothiol-dependent maleylpyruvate isomerase metal-binding" evidence="1">
    <location>
        <begin position="9"/>
        <end position="51"/>
    </location>
</feature>
<evidence type="ECO:0000313" key="2">
    <source>
        <dbReference type="EMBL" id="TFD66323.1"/>
    </source>
</evidence>
<protein>
    <submittedName>
        <fullName evidence="2">Maleylpyruvate isomerase family mycothiol-dependent enzyme</fullName>
    </submittedName>
</protein>
<dbReference type="SUPFAM" id="SSF109854">
    <property type="entry name" value="DinB/YfiT-like putative metalloenzymes"/>
    <property type="match status" value="1"/>
</dbReference>
<organism evidence="2 3">
    <name type="scientific">Cryobacterium ruanii</name>
    <dbReference type="NCBI Taxonomy" id="1259197"/>
    <lineage>
        <taxon>Bacteria</taxon>
        <taxon>Bacillati</taxon>
        <taxon>Actinomycetota</taxon>
        <taxon>Actinomycetes</taxon>
        <taxon>Micrococcales</taxon>
        <taxon>Microbacteriaceae</taxon>
        <taxon>Cryobacterium</taxon>
    </lineage>
</organism>
<keyword evidence="2" id="KW-0670">Pyruvate</keyword>
<dbReference type="EMBL" id="SOHK01000012">
    <property type="protein sequence ID" value="TFD66323.1"/>
    <property type="molecule type" value="Genomic_DNA"/>
</dbReference>
<dbReference type="InterPro" id="IPR024344">
    <property type="entry name" value="MDMPI_metal-binding"/>
</dbReference>